<accession>A0A8C9G5E2</accession>
<evidence type="ECO:0000313" key="1">
    <source>
        <dbReference type="Ensembl" id="ENSPSTP00000022563.1"/>
    </source>
</evidence>
<proteinExistence type="predicted"/>
<dbReference type="Proteomes" id="UP000694428">
    <property type="component" value="Unplaced"/>
</dbReference>
<evidence type="ECO:0000313" key="2">
    <source>
        <dbReference type="Proteomes" id="UP000694428"/>
    </source>
</evidence>
<sequence>MQEASQSAREGAGPPRAVAKLRLLNCYYSGQPMGGEMGICQHSLPQPEEKGGGLWPPVGPMEAPRPAPSLNPVFLLAARAACRLCVKSMELNSLLILLEAAEYLERRDREAEHGYASVLPFDSDYSRKKTKAGSMARKSPNNRYAVRRYQSVLDPVLEHGQRVPLSHRVARRGRRLPRCAVACCFFSPQRYLCCDGISGGRLRAGSLQLCLLLRQWLCTCRRLSYRDSAGPRLGTPPALALLLCSALLGSSRAAPESLCPAGPGLTAGSAGHGASSGIA</sequence>
<reference evidence="1" key="1">
    <citation type="submission" date="2025-08" db="UniProtKB">
        <authorList>
            <consortium name="Ensembl"/>
        </authorList>
    </citation>
    <scope>IDENTIFICATION</scope>
</reference>
<dbReference type="Ensembl" id="ENSPSTT00000023704.1">
    <property type="protein sequence ID" value="ENSPSTP00000022563.1"/>
    <property type="gene ID" value="ENSPSTG00000016559.1"/>
</dbReference>
<protein>
    <submittedName>
        <fullName evidence="1">MAX dimerization protein 4</fullName>
    </submittedName>
</protein>
<organism evidence="1 2">
    <name type="scientific">Pavo cristatus</name>
    <name type="common">Indian peafowl</name>
    <name type="synonym">Blue peafowl</name>
    <dbReference type="NCBI Taxonomy" id="9049"/>
    <lineage>
        <taxon>Eukaryota</taxon>
        <taxon>Metazoa</taxon>
        <taxon>Chordata</taxon>
        <taxon>Craniata</taxon>
        <taxon>Vertebrata</taxon>
        <taxon>Euteleostomi</taxon>
        <taxon>Archelosauria</taxon>
        <taxon>Archosauria</taxon>
        <taxon>Dinosauria</taxon>
        <taxon>Saurischia</taxon>
        <taxon>Theropoda</taxon>
        <taxon>Coelurosauria</taxon>
        <taxon>Aves</taxon>
        <taxon>Neognathae</taxon>
        <taxon>Galloanserae</taxon>
        <taxon>Galliformes</taxon>
        <taxon>Phasianidae</taxon>
        <taxon>Phasianinae</taxon>
        <taxon>Pavo</taxon>
    </lineage>
</organism>
<dbReference type="AlphaFoldDB" id="A0A8C9G5E2"/>
<name>A0A8C9G5E2_PAVCR</name>
<reference evidence="1" key="2">
    <citation type="submission" date="2025-09" db="UniProtKB">
        <authorList>
            <consortium name="Ensembl"/>
        </authorList>
    </citation>
    <scope>IDENTIFICATION</scope>
</reference>
<keyword evidence="2" id="KW-1185">Reference proteome</keyword>